<dbReference type="GO" id="GO:0003700">
    <property type="term" value="F:DNA-binding transcription factor activity"/>
    <property type="evidence" value="ECO:0007669"/>
    <property type="project" value="TreeGrafter"/>
</dbReference>
<dbReference type="AlphaFoldDB" id="A0A0P1EXA2"/>
<dbReference type="Gene3D" id="3.40.50.2300">
    <property type="match status" value="2"/>
</dbReference>
<evidence type="ECO:0000256" key="2">
    <source>
        <dbReference type="ARBA" id="ARBA00023125"/>
    </source>
</evidence>
<dbReference type="CDD" id="cd06273">
    <property type="entry name" value="PBP1_LacI-like"/>
    <property type="match status" value="1"/>
</dbReference>
<dbReference type="PANTHER" id="PTHR30146">
    <property type="entry name" value="LACI-RELATED TRANSCRIPTIONAL REPRESSOR"/>
    <property type="match status" value="1"/>
</dbReference>
<dbReference type="SUPFAM" id="SSF47413">
    <property type="entry name" value="lambda repressor-like DNA-binding domains"/>
    <property type="match status" value="1"/>
</dbReference>
<dbReference type="SMART" id="SM00354">
    <property type="entry name" value="HTH_LACI"/>
    <property type="match status" value="1"/>
</dbReference>
<dbReference type="InterPro" id="IPR000843">
    <property type="entry name" value="HTH_LacI"/>
</dbReference>
<evidence type="ECO:0000313" key="6">
    <source>
        <dbReference type="Proteomes" id="UP000051298"/>
    </source>
</evidence>
<dbReference type="PROSITE" id="PS50932">
    <property type="entry name" value="HTH_LACI_2"/>
    <property type="match status" value="1"/>
</dbReference>
<name>A0A0P1EXA2_9RHOB</name>
<dbReference type="STRING" id="266809.PM03_03825"/>
<dbReference type="SUPFAM" id="SSF53822">
    <property type="entry name" value="Periplasmic binding protein-like I"/>
    <property type="match status" value="1"/>
</dbReference>
<sequence length="343" mass="36326">MSTAKATLKDVAERAGVSSATISRALNDPDKVAADTRAKINAAILELGYTPNFGARVLASNRTGTVGAVIPTLSNAIFASGVQAFQEVLDENGITLLIATTDFDPEKELYQVRQLLAHGAAGLLLVGADRPWTTLDFIEKHGVPHVLGWCAHADSDQTCVGFDNAAAAYDATQRVLMQGHRRIAMISGECASNDRAQARLDGVRRAISDHGRGAALLSVTEAKYLLQMGAEAFVTAYSTRPHPTAIICGNDVLAAGAMIQAREMGLDIPGDISIVGFDDIGLARAVHPGLTTVRVPQSEMGRQAAEQLLAKISGETPPPNPELQTEFIMRGTLAPPKQDIGLR</sequence>
<accession>A0A0P1EXA2</accession>
<gene>
    <name evidence="5" type="primary">gntR_1</name>
    <name evidence="5" type="ORF">THS5294_00699</name>
</gene>
<dbReference type="PANTHER" id="PTHR30146:SF33">
    <property type="entry name" value="TRANSCRIPTIONAL REGULATOR"/>
    <property type="match status" value="1"/>
</dbReference>
<keyword evidence="3" id="KW-0804">Transcription</keyword>
<dbReference type="InterPro" id="IPR010982">
    <property type="entry name" value="Lambda_DNA-bd_dom_sf"/>
</dbReference>
<dbReference type="PRINTS" id="PR00036">
    <property type="entry name" value="HTHLACI"/>
</dbReference>
<dbReference type="EMBL" id="CYRX01000010">
    <property type="protein sequence ID" value="CUH59413.1"/>
    <property type="molecule type" value="Genomic_DNA"/>
</dbReference>
<dbReference type="Gene3D" id="1.10.260.40">
    <property type="entry name" value="lambda repressor-like DNA-binding domains"/>
    <property type="match status" value="1"/>
</dbReference>
<keyword evidence="1" id="KW-0805">Transcription regulation</keyword>
<dbReference type="PROSITE" id="PS00356">
    <property type="entry name" value="HTH_LACI_1"/>
    <property type="match status" value="1"/>
</dbReference>
<dbReference type="InterPro" id="IPR046335">
    <property type="entry name" value="LacI/GalR-like_sensor"/>
</dbReference>
<dbReference type="RefSeq" id="WP_058122629.1">
    <property type="nucleotide sequence ID" value="NZ_CP107618.1"/>
</dbReference>
<evidence type="ECO:0000256" key="1">
    <source>
        <dbReference type="ARBA" id="ARBA00023015"/>
    </source>
</evidence>
<dbReference type="Pfam" id="PF00356">
    <property type="entry name" value="LacI"/>
    <property type="match status" value="1"/>
</dbReference>
<protein>
    <submittedName>
        <fullName evidence="5">Gluconate utilization system GNT-I transcriptional repressor</fullName>
    </submittedName>
</protein>
<organism evidence="5 6">
    <name type="scientific">Thalassobacter stenotrophicus</name>
    <dbReference type="NCBI Taxonomy" id="266809"/>
    <lineage>
        <taxon>Bacteria</taxon>
        <taxon>Pseudomonadati</taxon>
        <taxon>Pseudomonadota</taxon>
        <taxon>Alphaproteobacteria</taxon>
        <taxon>Rhodobacterales</taxon>
        <taxon>Roseobacteraceae</taxon>
        <taxon>Thalassobacter</taxon>
    </lineage>
</organism>
<dbReference type="Pfam" id="PF13377">
    <property type="entry name" value="Peripla_BP_3"/>
    <property type="match status" value="1"/>
</dbReference>
<reference evidence="5 6" key="1">
    <citation type="submission" date="2015-09" db="EMBL/GenBank/DDBJ databases">
        <authorList>
            <consortium name="Swine Surveillance"/>
        </authorList>
    </citation>
    <scope>NUCLEOTIDE SEQUENCE [LARGE SCALE GENOMIC DNA]</scope>
    <source>
        <strain evidence="5 6">CECT 5294</strain>
    </source>
</reference>
<dbReference type="InterPro" id="IPR028082">
    <property type="entry name" value="Peripla_BP_I"/>
</dbReference>
<dbReference type="GO" id="GO:0000976">
    <property type="term" value="F:transcription cis-regulatory region binding"/>
    <property type="evidence" value="ECO:0007669"/>
    <property type="project" value="TreeGrafter"/>
</dbReference>
<dbReference type="Proteomes" id="UP000051298">
    <property type="component" value="Unassembled WGS sequence"/>
</dbReference>
<dbReference type="CDD" id="cd01392">
    <property type="entry name" value="HTH_LacI"/>
    <property type="match status" value="1"/>
</dbReference>
<evidence type="ECO:0000259" key="4">
    <source>
        <dbReference type="PROSITE" id="PS50932"/>
    </source>
</evidence>
<evidence type="ECO:0000313" key="5">
    <source>
        <dbReference type="EMBL" id="CUH59413.1"/>
    </source>
</evidence>
<proteinExistence type="predicted"/>
<feature type="domain" description="HTH lacI-type" evidence="4">
    <location>
        <begin position="6"/>
        <end position="60"/>
    </location>
</feature>
<keyword evidence="2" id="KW-0238">DNA-binding</keyword>
<evidence type="ECO:0000256" key="3">
    <source>
        <dbReference type="ARBA" id="ARBA00023163"/>
    </source>
</evidence>
<dbReference type="eggNOG" id="COG1609">
    <property type="taxonomic scope" value="Bacteria"/>
</dbReference>